<organism evidence="2 3">
    <name type="scientific">Microseira wollei NIES-4236</name>
    <dbReference type="NCBI Taxonomy" id="2530354"/>
    <lineage>
        <taxon>Bacteria</taxon>
        <taxon>Bacillati</taxon>
        <taxon>Cyanobacteriota</taxon>
        <taxon>Cyanophyceae</taxon>
        <taxon>Oscillatoriophycideae</taxon>
        <taxon>Aerosakkonematales</taxon>
        <taxon>Aerosakkonemataceae</taxon>
        <taxon>Microseira</taxon>
    </lineage>
</organism>
<evidence type="ECO:0000313" key="2">
    <source>
        <dbReference type="EMBL" id="GET41933.1"/>
    </source>
</evidence>
<evidence type="ECO:0000259" key="1">
    <source>
        <dbReference type="Pfam" id="PF09651"/>
    </source>
</evidence>
<dbReference type="Gene3D" id="3.40.50.10770">
    <property type="entry name" value="Hypothetical protein VC1899 like domain (Restriction endonuclease-like)"/>
    <property type="match status" value="1"/>
</dbReference>
<protein>
    <recommendedName>
        <fullName evidence="1">CRISPR system ring nuclease SSO1393-like domain-containing protein</fullName>
    </recommendedName>
</protein>
<dbReference type="InterPro" id="IPR013442">
    <property type="entry name" value="SSO1393-like"/>
</dbReference>
<dbReference type="Gene3D" id="1.10.196.30">
    <property type="match status" value="1"/>
</dbReference>
<dbReference type="Proteomes" id="UP001050975">
    <property type="component" value="Unassembled WGS sequence"/>
</dbReference>
<dbReference type="EMBL" id="BLAY01000140">
    <property type="protein sequence ID" value="GET41933.1"/>
    <property type="molecule type" value="Genomic_DNA"/>
</dbReference>
<dbReference type="AlphaFoldDB" id="A0AAV3XH49"/>
<proteinExistence type="predicted"/>
<feature type="domain" description="CRISPR system ring nuclease SSO1393-like" evidence="1">
    <location>
        <begin position="76"/>
        <end position="211"/>
    </location>
</feature>
<dbReference type="CDD" id="cd09742">
    <property type="entry name" value="Csm6_III-A"/>
    <property type="match status" value="1"/>
</dbReference>
<dbReference type="RefSeq" id="WP_226588696.1">
    <property type="nucleotide sequence ID" value="NZ_BLAY01000140.1"/>
</dbReference>
<comment type="caution">
    <text evidence="2">The sequence shown here is derived from an EMBL/GenBank/DDBJ whole genome shotgun (WGS) entry which is preliminary data.</text>
</comment>
<evidence type="ECO:0000313" key="3">
    <source>
        <dbReference type="Proteomes" id="UP001050975"/>
    </source>
</evidence>
<accession>A0AAV3XH49</accession>
<keyword evidence="3" id="KW-1185">Reference proteome</keyword>
<gene>
    <name evidence="2" type="ORF">MiSe_67470</name>
</gene>
<name>A0AAV3XH49_9CYAN</name>
<reference evidence="2" key="1">
    <citation type="submission" date="2019-10" db="EMBL/GenBank/DDBJ databases">
        <title>Draft genome sequece of Microseira wollei NIES-4236.</title>
        <authorList>
            <person name="Yamaguchi H."/>
            <person name="Suzuki S."/>
            <person name="Kawachi M."/>
        </authorList>
    </citation>
    <scope>NUCLEOTIDE SEQUENCE</scope>
    <source>
        <strain evidence="2">NIES-4236</strain>
    </source>
</reference>
<dbReference type="Pfam" id="PF09651">
    <property type="entry name" value="Cas_APE2256"/>
    <property type="match status" value="1"/>
</dbReference>
<dbReference type="NCBIfam" id="TIGR02619">
    <property type="entry name" value="putative CRISPR-associated protein, APE2256 family"/>
    <property type="match status" value="1"/>
</dbReference>
<sequence length="385" mass="43863">MPRLVISTVGTSLLTNQIDINLDPDDWFKQLEQTANYTTDEINQYYQDIAQIIEELKQRSEEKLYDDDTDVEEIREASAELNGIYGLYDKKLEQGISDTHLLIATDTAQSRVTAGILESFLQHGLTNISTCIQSDLSTKSTSTFTEGMAKLIPFIEQTILNCKKDKYQVCFNLVGGFKALQGYFNTIGMFYADEIIYVFEGSNEVIKIPKLPVKVNRAEVEPYKVQLAMMNSGEIPTSSEEAKKVPQDWVLVDGNEMTLSAWGQLIWNQCKDEILAEELLNFPKLEYASSFKDDYHNQTDIQKRVKLQETLAKVAYLLTKHKDGVGALKKDGGLQFERYTNTSIDHFRDTLGLRVTCKVLEKSNLSLRYYGTHNHVERKEGIKSR</sequence>